<dbReference type="InterPro" id="IPR027417">
    <property type="entry name" value="P-loop_NTPase"/>
</dbReference>
<gene>
    <name evidence="2" type="ORF">C8F04DRAFT_1391742</name>
</gene>
<dbReference type="Proteomes" id="UP001218188">
    <property type="component" value="Unassembled WGS sequence"/>
</dbReference>
<organism evidence="2 3">
    <name type="scientific">Mycena alexandri</name>
    <dbReference type="NCBI Taxonomy" id="1745969"/>
    <lineage>
        <taxon>Eukaryota</taxon>
        <taxon>Fungi</taxon>
        <taxon>Dikarya</taxon>
        <taxon>Basidiomycota</taxon>
        <taxon>Agaricomycotina</taxon>
        <taxon>Agaricomycetes</taxon>
        <taxon>Agaricomycetidae</taxon>
        <taxon>Agaricales</taxon>
        <taxon>Marasmiineae</taxon>
        <taxon>Mycenaceae</taxon>
        <taxon>Mycena</taxon>
    </lineage>
</organism>
<proteinExistence type="predicted"/>
<dbReference type="Gene3D" id="3.40.50.300">
    <property type="entry name" value="P-loop containing nucleotide triphosphate hydrolases"/>
    <property type="match status" value="1"/>
</dbReference>
<evidence type="ECO:0000313" key="3">
    <source>
        <dbReference type="Proteomes" id="UP001218188"/>
    </source>
</evidence>
<evidence type="ECO:0000313" key="2">
    <source>
        <dbReference type="EMBL" id="KAJ7040242.1"/>
    </source>
</evidence>
<name>A0AAD6TAD2_9AGAR</name>
<dbReference type="InterPro" id="IPR045063">
    <property type="entry name" value="Dynamin_N"/>
</dbReference>
<dbReference type="AlphaFoldDB" id="A0AAD6TAD2"/>
<dbReference type="Pfam" id="PF00350">
    <property type="entry name" value="Dynamin_N"/>
    <property type="match status" value="1"/>
</dbReference>
<reference evidence="2" key="1">
    <citation type="submission" date="2023-03" db="EMBL/GenBank/DDBJ databases">
        <title>Massive genome expansion in bonnet fungi (Mycena s.s.) driven by repeated elements and novel gene families across ecological guilds.</title>
        <authorList>
            <consortium name="Lawrence Berkeley National Laboratory"/>
            <person name="Harder C.B."/>
            <person name="Miyauchi S."/>
            <person name="Viragh M."/>
            <person name="Kuo A."/>
            <person name="Thoen E."/>
            <person name="Andreopoulos B."/>
            <person name="Lu D."/>
            <person name="Skrede I."/>
            <person name="Drula E."/>
            <person name="Henrissat B."/>
            <person name="Morin E."/>
            <person name="Kohler A."/>
            <person name="Barry K."/>
            <person name="LaButti K."/>
            <person name="Morin E."/>
            <person name="Salamov A."/>
            <person name="Lipzen A."/>
            <person name="Mereny Z."/>
            <person name="Hegedus B."/>
            <person name="Baldrian P."/>
            <person name="Stursova M."/>
            <person name="Weitz H."/>
            <person name="Taylor A."/>
            <person name="Grigoriev I.V."/>
            <person name="Nagy L.G."/>
            <person name="Martin F."/>
            <person name="Kauserud H."/>
        </authorList>
    </citation>
    <scope>NUCLEOTIDE SEQUENCE</scope>
    <source>
        <strain evidence="2">CBHHK200</strain>
    </source>
</reference>
<protein>
    <recommendedName>
        <fullName evidence="1">Dynamin N-terminal domain-containing protein</fullName>
    </recommendedName>
</protein>
<dbReference type="EMBL" id="JARJCM010000022">
    <property type="protein sequence ID" value="KAJ7040242.1"/>
    <property type="molecule type" value="Genomic_DNA"/>
</dbReference>
<accession>A0AAD6TAD2</accession>
<dbReference type="SUPFAM" id="SSF52540">
    <property type="entry name" value="P-loop containing nucleoside triphosphate hydrolases"/>
    <property type="match status" value="1"/>
</dbReference>
<comment type="caution">
    <text evidence="2">The sequence shown here is derived from an EMBL/GenBank/DDBJ whole genome shotgun (WGS) entry which is preliminary data.</text>
</comment>
<evidence type="ECO:0000259" key="1">
    <source>
        <dbReference type="Pfam" id="PF00350"/>
    </source>
</evidence>
<sequence length="829" mass="93682">MNDDHSSVHSSESDMTIEEEIPLPVKVQQQVGPIVDTLWESVSQFPLIPHEQRTAWTKAVSSFRSSALPTFKFAFIGRTDVHNDQRVREIHVVELPPRRSFTAYIGVWVGLLDRSFDTSFMFNRACTSACTEIEYADSDSIDIEIKFQSADEWKEKLEVMLEQVQDNSEKSTERLSQLYPHIADFTGVTVNELMRAGLVKDRLGTCIKIRVEDAAECRDVLRDYVSSSLSSAGIPLWPLVRSMRIWGRFPVLASGITLVDLPGDGDIDDVRNAFTNEYIQKADGFLLIVDAKRAQDDRPTQEQLEKILGQLVVDGRVVDEAILIVATHTEDAIGDDEVELDVEDRPKLEQLREELAVISRAMKKKRKSQKDLNMKSQYELGREFQEKTVDKKRLLADARIKRVRGKLHEVFLRLCSSSGNDSTTGLPIFCVASRDYTALNSLTDPPVVFNDVQGTEIPDLVCHLRKTGELRRVRWATKLVTRASAFSTGIHSYFSEGRHPGRLPIKNRKKALAVLASLEAKNLDEAKEVLEEVEIIFQDIGTDLAEAVGKAVKNALPTMKKFGSPGNIHWSTYKASMRLNGLCPPHDLNRDLTRDILPEIQGSWNIGLNYRIPLILKNAISSMEDTTLEAMQDIIDALNRRSPLFHQTLSAARQTIALEPIFSDLLEESVQTISLAQREGTRCFKSIVQKELTDQYQLVAKESGPGSWARMKHSNQEFIKMNAENIFNPIKRHVYGLLHKALGKVRESMRTQVEELTTLIRLSLIGEFFSPTDTNIIVTISRRTEDVNLAPEHKEAKERILQLSLDATPSLILLQTDLADKRRTLQMNN</sequence>
<dbReference type="PANTHER" id="PTHR36681:SF3">
    <property type="entry name" value="NUCLEAR GTPASE, GERMINAL CENTER-ASSOCIATED, TANDEM DUPLICATE 3"/>
    <property type="match status" value="1"/>
</dbReference>
<keyword evidence="3" id="KW-1185">Reference proteome</keyword>
<feature type="domain" description="Dynamin N-terminal" evidence="1">
    <location>
        <begin position="125"/>
        <end position="298"/>
    </location>
</feature>
<dbReference type="PANTHER" id="PTHR36681">
    <property type="entry name" value="NUCLEAR GTPASE, GERMINAL CENTER-ASSOCIATED, TANDEM DUPLICATE 3"/>
    <property type="match status" value="1"/>
</dbReference>